<name>A0ABT2T762_9FIRM</name>
<evidence type="ECO:0000256" key="1">
    <source>
        <dbReference type="ARBA" id="ARBA00004651"/>
    </source>
</evidence>
<evidence type="ECO:0000256" key="10">
    <source>
        <dbReference type="ARBA" id="ARBA00023012"/>
    </source>
</evidence>
<keyword evidence="2" id="KW-1003">Cell membrane</keyword>
<evidence type="ECO:0000313" key="15">
    <source>
        <dbReference type="Proteomes" id="UP001652394"/>
    </source>
</evidence>
<gene>
    <name evidence="14" type="ORF">OCV51_00115</name>
</gene>
<dbReference type="PROSITE" id="PS50885">
    <property type="entry name" value="HAMP"/>
    <property type="match status" value="1"/>
</dbReference>
<dbReference type="InterPro" id="IPR010559">
    <property type="entry name" value="Sig_transdc_His_kin_internal"/>
</dbReference>
<keyword evidence="8" id="KW-0067">ATP-binding</keyword>
<evidence type="ECO:0000256" key="4">
    <source>
        <dbReference type="ARBA" id="ARBA00022679"/>
    </source>
</evidence>
<dbReference type="Gene3D" id="6.10.340.10">
    <property type="match status" value="1"/>
</dbReference>
<accession>A0ABT2T762</accession>
<evidence type="ECO:0000256" key="3">
    <source>
        <dbReference type="ARBA" id="ARBA00022553"/>
    </source>
</evidence>
<dbReference type="Gene3D" id="3.30.565.10">
    <property type="entry name" value="Histidine kinase-like ATPase, C-terminal domain"/>
    <property type="match status" value="1"/>
</dbReference>
<keyword evidence="7 14" id="KW-0418">Kinase</keyword>
<dbReference type="InterPro" id="IPR036890">
    <property type="entry name" value="HATPase_C_sf"/>
</dbReference>
<evidence type="ECO:0000256" key="2">
    <source>
        <dbReference type="ARBA" id="ARBA00022475"/>
    </source>
</evidence>
<comment type="subcellular location">
    <subcellularLocation>
        <location evidence="1">Cell membrane</location>
        <topology evidence="1">Multi-pass membrane protein</topology>
    </subcellularLocation>
</comment>
<keyword evidence="6" id="KW-0547">Nucleotide-binding</keyword>
<proteinExistence type="predicted"/>
<keyword evidence="5 12" id="KW-0812">Transmembrane</keyword>
<dbReference type="Proteomes" id="UP001652394">
    <property type="component" value="Unassembled WGS sequence"/>
</dbReference>
<dbReference type="GO" id="GO:0016301">
    <property type="term" value="F:kinase activity"/>
    <property type="evidence" value="ECO:0007669"/>
    <property type="project" value="UniProtKB-KW"/>
</dbReference>
<dbReference type="Pfam" id="PF06580">
    <property type="entry name" value="His_kinase"/>
    <property type="match status" value="1"/>
</dbReference>
<keyword evidence="15" id="KW-1185">Reference proteome</keyword>
<keyword evidence="9 12" id="KW-1133">Transmembrane helix</keyword>
<dbReference type="InterPro" id="IPR003594">
    <property type="entry name" value="HATPase_dom"/>
</dbReference>
<dbReference type="SUPFAM" id="SSF55874">
    <property type="entry name" value="ATPase domain of HSP90 chaperone/DNA topoisomerase II/histidine kinase"/>
    <property type="match status" value="1"/>
</dbReference>
<evidence type="ECO:0000259" key="13">
    <source>
        <dbReference type="PROSITE" id="PS50885"/>
    </source>
</evidence>
<evidence type="ECO:0000256" key="5">
    <source>
        <dbReference type="ARBA" id="ARBA00022692"/>
    </source>
</evidence>
<evidence type="ECO:0000313" key="14">
    <source>
        <dbReference type="EMBL" id="MCU6746077.1"/>
    </source>
</evidence>
<dbReference type="Pfam" id="PF02518">
    <property type="entry name" value="HATPase_c"/>
    <property type="match status" value="1"/>
</dbReference>
<keyword evidence="10" id="KW-0902">Two-component regulatory system</keyword>
<dbReference type="EMBL" id="JAOQJX010000001">
    <property type="protein sequence ID" value="MCU6746077.1"/>
    <property type="molecule type" value="Genomic_DNA"/>
</dbReference>
<protein>
    <submittedName>
        <fullName evidence="14">Sensor histidine kinase</fullName>
    </submittedName>
</protein>
<evidence type="ECO:0000256" key="9">
    <source>
        <dbReference type="ARBA" id="ARBA00022989"/>
    </source>
</evidence>
<keyword evidence="4" id="KW-0808">Transferase</keyword>
<feature type="transmembrane region" description="Helical" evidence="12">
    <location>
        <begin position="291"/>
        <end position="312"/>
    </location>
</feature>
<evidence type="ECO:0000256" key="12">
    <source>
        <dbReference type="SAM" id="Phobius"/>
    </source>
</evidence>
<evidence type="ECO:0000256" key="8">
    <source>
        <dbReference type="ARBA" id="ARBA00022840"/>
    </source>
</evidence>
<reference evidence="14 15" key="1">
    <citation type="journal article" date="2021" name="ISME Commun">
        <title>Automated analysis of genomic sequences facilitates high-throughput and comprehensive description of bacteria.</title>
        <authorList>
            <person name="Hitch T.C.A."/>
        </authorList>
    </citation>
    <scope>NUCLEOTIDE SEQUENCE [LARGE SCALE GENOMIC DNA]</scope>
    <source>
        <strain evidence="14 15">H2_18</strain>
    </source>
</reference>
<dbReference type="RefSeq" id="WP_242866608.1">
    <property type="nucleotide sequence ID" value="NZ_JAOQJX010000001.1"/>
</dbReference>
<evidence type="ECO:0000256" key="11">
    <source>
        <dbReference type="ARBA" id="ARBA00023136"/>
    </source>
</evidence>
<sequence>MAKAMPEPILYSEEIQYKRKAWGGSMKKDRTLRKRLLRGFIFAALIPVMIFALFSQINFWRGMKADMERQIKHNLLTSERCLNMMLDKYGTLMYDFSTDEKITESVRVLAEGENKDKREAVQREMRHICVGNAEVMGITVQTVNGNRISYDQFNNMKDSDTWLKSTGIPAIEENEIYYGTAVYIAESGKEIPLFEIAANIISGGEVVGKVIFSIREKAVQDALTAGIDIESYLLDGKQIISAADTSLIGKKLEDVKVETNRYTEKENKMSGFTICNVQPLSVYDHMIERQILLLVCIAVIVTIVMFLLISFMTKPYLWEVEEWMSAMNRVEKGDFSVKIAGGKKMPEEIQKIENGFNDMVAHMEDLMEQVKQAVVEQKNAELYALEAQIDPHFLYNTLDTINWKAIENGQYEISEMVGALADILRYTVYNMGGTTTVCQELGWLNQYILLQDAKKGKKIEVRLRVPEKFLGYKIHKLILQPLVENAIRHGFTGKEEKDILVIQMKESEDKLHIIIGNNGETIPPETLEKLNDENTELDGHMGVGNVRKRLKLYYGEKAALYFESEEDSYTKVHLFIPVKEENTCGS</sequence>
<evidence type="ECO:0000256" key="6">
    <source>
        <dbReference type="ARBA" id="ARBA00022741"/>
    </source>
</evidence>
<dbReference type="PANTHER" id="PTHR34220">
    <property type="entry name" value="SENSOR HISTIDINE KINASE YPDA"/>
    <property type="match status" value="1"/>
</dbReference>
<feature type="domain" description="HAMP" evidence="13">
    <location>
        <begin position="326"/>
        <end position="368"/>
    </location>
</feature>
<comment type="caution">
    <text evidence="14">The sequence shown here is derived from an EMBL/GenBank/DDBJ whole genome shotgun (WGS) entry which is preliminary data.</text>
</comment>
<keyword evidence="11 12" id="KW-0472">Membrane</keyword>
<dbReference type="InterPro" id="IPR050640">
    <property type="entry name" value="Bact_2-comp_sensor_kinase"/>
</dbReference>
<dbReference type="PANTHER" id="PTHR34220:SF11">
    <property type="entry name" value="SENSOR PROTEIN KINASE HPTS"/>
    <property type="match status" value="1"/>
</dbReference>
<evidence type="ECO:0000256" key="7">
    <source>
        <dbReference type="ARBA" id="ARBA00022777"/>
    </source>
</evidence>
<organism evidence="14 15">
    <name type="scientific">Faecalicatena acetigenes</name>
    <dbReference type="NCBI Taxonomy" id="2981790"/>
    <lineage>
        <taxon>Bacteria</taxon>
        <taxon>Bacillati</taxon>
        <taxon>Bacillota</taxon>
        <taxon>Clostridia</taxon>
        <taxon>Lachnospirales</taxon>
        <taxon>Lachnospiraceae</taxon>
        <taxon>Faecalicatena</taxon>
    </lineage>
</organism>
<dbReference type="InterPro" id="IPR003660">
    <property type="entry name" value="HAMP_dom"/>
</dbReference>
<keyword evidence="3" id="KW-0597">Phosphoprotein</keyword>
<feature type="transmembrane region" description="Helical" evidence="12">
    <location>
        <begin position="36"/>
        <end position="60"/>
    </location>
</feature>